<reference evidence="1 2" key="1">
    <citation type="journal article" date="2016" name="C (Basel)">
        <title>Selective Growth of and Electricity Production by Marine Exoelectrogenic Bacteria in Self-Aggregated Hydrogel of Microbially Reduced Graphene Oxide.</title>
        <authorList>
            <person name="Yoshida N."/>
            <person name="Goto Y."/>
            <person name="Miyata Y."/>
        </authorList>
    </citation>
    <scope>NUCLEOTIDE SEQUENCE [LARGE SCALE GENOMIC DNA]</scope>
    <source>
        <strain evidence="1 2">NIT-T3</strain>
    </source>
</reference>
<dbReference type="Proteomes" id="UP001319827">
    <property type="component" value="Chromosome"/>
</dbReference>
<organism evidence="1 2">
    <name type="scientific">Desulfuromonas versatilis</name>
    <dbReference type="NCBI Taxonomy" id="2802975"/>
    <lineage>
        <taxon>Bacteria</taxon>
        <taxon>Pseudomonadati</taxon>
        <taxon>Thermodesulfobacteriota</taxon>
        <taxon>Desulfuromonadia</taxon>
        <taxon>Desulfuromonadales</taxon>
        <taxon>Desulfuromonadaceae</taxon>
        <taxon>Desulfuromonas</taxon>
    </lineage>
</organism>
<dbReference type="EMBL" id="AP024355">
    <property type="protein sequence ID" value="BCR03310.1"/>
    <property type="molecule type" value="Genomic_DNA"/>
</dbReference>
<sequence length="354" mass="39945">MPIAPPPEELLEQPEMELMELFGRMRWLTEEAGFSGSLPSVWQCSDESQAIKKALFGYVFDCPVFNLGRVGALLDPNRLLTASRHGHDLIIHGGSHIGAREEGGIGYVDRVHGSKATCCGMLGRLLDEYLQLYRRAAALITLFRGVGGVKIEIPYKYLFHKPAQPVARIHIHLEKLADGEAVRDSSHGKVYRLNADFAARHERLLEAVSAEREPIGELLGADCFHFSKELDHQSLDPRTLLEVSLFEFLPDIVTSTRPHRRLVDVNTWRQFHRLASYLTDSFDSGERNILVVAGRTIDHSIRRNTFVPQFGFWMEQGRALQARYFGPQEVGELLRGAQVYRPPRSFLEYAGVPG</sequence>
<reference evidence="1 2" key="2">
    <citation type="journal article" date="2021" name="Int. J. Syst. Evol. Microbiol.">
        <title>Isolation and Polyphasic Characterization of Desulfuromonas versatilis sp. Nov., an Electrogenic Bacteria Capable of Versatile Metabolism Isolated from a Graphene Oxide-Reducing Enrichment Culture.</title>
        <authorList>
            <person name="Xie L."/>
            <person name="Yoshida N."/>
            <person name="Ishii S."/>
            <person name="Meng L."/>
        </authorList>
    </citation>
    <scope>NUCLEOTIDE SEQUENCE [LARGE SCALE GENOMIC DNA]</scope>
    <source>
        <strain evidence="1 2">NIT-T3</strain>
    </source>
</reference>
<evidence type="ECO:0000313" key="2">
    <source>
        <dbReference type="Proteomes" id="UP001319827"/>
    </source>
</evidence>
<evidence type="ECO:0000313" key="1">
    <source>
        <dbReference type="EMBL" id="BCR03310.1"/>
    </source>
</evidence>
<gene>
    <name evidence="1" type="ORF">DESUT3_03790</name>
</gene>
<dbReference type="RefSeq" id="WP_221250791.1">
    <property type="nucleotide sequence ID" value="NZ_AP024355.1"/>
</dbReference>
<proteinExistence type="predicted"/>
<name>A0ABN6DTA3_9BACT</name>
<protein>
    <submittedName>
        <fullName evidence="1">Uncharacterized protein</fullName>
    </submittedName>
</protein>
<accession>A0ABN6DTA3</accession>
<keyword evidence="2" id="KW-1185">Reference proteome</keyword>